<reference evidence="1" key="1">
    <citation type="submission" date="2021-06" db="EMBL/GenBank/DDBJ databases">
        <authorList>
            <person name="Kallberg Y."/>
            <person name="Tangrot J."/>
            <person name="Rosling A."/>
        </authorList>
    </citation>
    <scope>NUCLEOTIDE SEQUENCE</scope>
    <source>
        <strain evidence="1">MT106</strain>
    </source>
</reference>
<sequence>MGNSPNTLEEWSIHLTEYWKTPILHKNTHVLIKPNEIMKNNKNNSFPMCFNTKTTVPMKNTNKNNNNTSTQPTSIPISSFQHSENKKNILNNTSINNSINTVTLSHNKLYLHTKIYDQSNLWITSDITQTVLRFALAFLAEKVK</sequence>
<protein>
    <submittedName>
        <fullName evidence="1">9305_t:CDS:1</fullName>
    </submittedName>
</protein>
<organism evidence="1 2">
    <name type="scientific">Ambispora gerdemannii</name>
    <dbReference type="NCBI Taxonomy" id="144530"/>
    <lineage>
        <taxon>Eukaryota</taxon>
        <taxon>Fungi</taxon>
        <taxon>Fungi incertae sedis</taxon>
        <taxon>Mucoromycota</taxon>
        <taxon>Glomeromycotina</taxon>
        <taxon>Glomeromycetes</taxon>
        <taxon>Archaeosporales</taxon>
        <taxon>Ambisporaceae</taxon>
        <taxon>Ambispora</taxon>
    </lineage>
</organism>
<gene>
    <name evidence="1" type="ORF">AGERDE_LOCUS9772</name>
</gene>
<proteinExistence type="predicted"/>
<dbReference type="EMBL" id="CAJVPL010002592">
    <property type="protein sequence ID" value="CAG8614741.1"/>
    <property type="molecule type" value="Genomic_DNA"/>
</dbReference>
<dbReference type="Proteomes" id="UP000789831">
    <property type="component" value="Unassembled WGS sequence"/>
</dbReference>
<evidence type="ECO:0000313" key="1">
    <source>
        <dbReference type="EMBL" id="CAG8614741.1"/>
    </source>
</evidence>
<evidence type="ECO:0000313" key="2">
    <source>
        <dbReference type="Proteomes" id="UP000789831"/>
    </source>
</evidence>
<keyword evidence="2" id="KW-1185">Reference proteome</keyword>
<dbReference type="AlphaFoldDB" id="A0A9N9GNL8"/>
<comment type="caution">
    <text evidence="1">The sequence shown here is derived from an EMBL/GenBank/DDBJ whole genome shotgun (WGS) entry which is preliminary data.</text>
</comment>
<name>A0A9N9GNL8_9GLOM</name>
<accession>A0A9N9GNL8</accession>